<dbReference type="AlphaFoldDB" id="A0A191ZHF2"/>
<dbReference type="SUPFAM" id="SSF141868">
    <property type="entry name" value="EAL domain-like"/>
    <property type="match status" value="1"/>
</dbReference>
<evidence type="ECO:0000259" key="4">
    <source>
        <dbReference type="PROSITE" id="PS50887"/>
    </source>
</evidence>
<dbReference type="PANTHER" id="PTHR44757:SF2">
    <property type="entry name" value="BIOFILM ARCHITECTURE MAINTENANCE PROTEIN MBAA"/>
    <property type="match status" value="1"/>
</dbReference>
<reference evidence="5 6" key="1">
    <citation type="submission" date="2016-06" db="EMBL/GenBank/DDBJ databases">
        <title>Insight into the functional genes involving in sulfur oxidation in Pearl River water.</title>
        <authorList>
            <person name="Luo J."/>
            <person name="Tan X."/>
            <person name="Lin W."/>
        </authorList>
    </citation>
    <scope>NUCLEOTIDE SEQUENCE [LARGE SCALE GENOMIC DNA]</scope>
    <source>
        <strain evidence="5 6">LS2</strain>
    </source>
</reference>
<dbReference type="GO" id="GO:0003824">
    <property type="term" value="F:catalytic activity"/>
    <property type="evidence" value="ECO:0007669"/>
    <property type="project" value="UniProtKB-ARBA"/>
</dbReference>
<dbReference type="NCBIfam" id="TIGR00254">
    <property type="entry name" value="GGDEF"/>
    <property type="match status" value="1"/>
</dbReference>
<dbReference type="Gene3D" id="3.30.450.20">
    <property type="entry name" value="PAS domain"/>
    <property type="match status" value="1"/>
</dbReference>
<dbReference type="PROSITE" id="PS50887">
    <property type="entry name" value="GGDEF"/>
    <property type="match status" value="1"/>
</dbReference>
<protein>
    <recommendedName>
        <fullName evidence="7">Diguanylate cyclase</fullName>
    </recommendedName>
</protein>
<feature type="domain" description="PAS" evidence="2">
    <location>
        <begin position="158"/>
        <end position="202"/>
    </location>
</feature>
<dbReference type="InterPro" id="IPR035965">
    <property type="entry name" value="PAS-like_dom_sf"/>
</dbReference>
<dbReference type="SMART" id="SM00267">
    <property type="entry name" value="GGDEF"/>
    <property type="match status" value="1"/>
</dbReference>
<dbReference type="Gene3D" id="3.30.70.270">
    <property type="match status" value="1"/>
</dbReference>
<comment type="cofactor">
    <cofactor evidence="1">
        <name>Mg(2+)</name>
        <dbReference type="ChEBI" id="CHEBI:18420"/>
    </cofactor>
</comment>
<keyword evidence="6" id="KW-1185">Reference proteome</keyword>
<dbReference type="InterPro" id="IPR043128">
    <property type="entry name" value="Rev_trsase/Diguanyl_cyclase"/>
</dbReference>
<dbReference type="InterPro" id="IPR000014">
    <property type="entry name" value="PAS"/>
</dbReference>
<dbReference type="InterPro" id="IPR052155">
    <property type="entry name" value="Biofilm_reg_signaling"/>
</dbReference>
<dbReference type="NCBIfam" id="TIGR00229">
    <property type="entry name" value="sensory_box"/>
    <property type="match status" value="1"/>
</dbReference>
<dbReference type="CDD" id="cd01948">
    <property type="entry name" value="EAL"/>
    <property type="match status" value="1"/>
</dbReference>
<feature type="domain" description="EAL" evidence="3">
    <location>
        <begin position="450"/>
        <end position="695"/>
    </location>
</feature>
<sequence length="695" mass="77300">MMKSFDPEQFSAIGDTLPDALLILQPNGVIEALNRAARKLFPRAQIGAHLENSVQEDSDAVGRLLKTWRRAATPTPGTLHARAEQPGMQNPPLRCEGCAVAQNGVLVLHCRPREQATKPFAILNEEIKKLQHANHELRHDREYLAQRVEERTRTIRESERRLHGILEALAEAVICFSHEGTVLSSNPAADTLFGYPTNAMIGVQMQTLLPGAWPEGSSSQPLPKRNMELNAQHRSGMTFPVEIKIRELILQDETVFTALISDISERKAHLLHLKYQAEHDVLTGLYNRRYFQSALDRLVDEGGTLNDAALLFIDLDNFKFVNDQYGHSAGDRVLKEISDLLQRHTRNSDLLARLGGDEFALLISDARAAEVDAIAERIRTSLETYTFTCSEGYADIGCSIGIADLHEPLAVNLVLGRAEFACRRAKNRGRNAIWRYTDTDEEAAKAGTQEMGWLNRIRRALRDDLFVLHIQPILGTDTNDLAASEVLIRLADQGDSLVMPNAFLPAAERFGLMPEIDRWVVRHALRRISHETGALSINLSGTTLEHGGIADYVAQQCQEHDVATERLVFEVTETAAIANLAGTAMELGKLQALGCRTALDDFGAGMSSFAYLRELPVDWVKIDGRFVRDLAQNSVDLAMVKAMHEIAHTLGKHTVAEFVENQDTLVILKKLGINFVQGYHLGRPMPLDRSTCLMT</sequence>
<dbReference type="EMBL" id="CP016027">
    <property type="protein sequence ID" value="ANJ67321.1"/>
    <property type="molecule type" value="Genomic_DNA"/>
</dbReference>
<proteinExistence type="predicted"/>
<evidence type="ECO:0000313" key="5">
    <source>
        <dbReference type="EMBL" id="ANJ67321.1"/>
    </source>
</evidence>
<name>A0A191ZHF2_9GAMM</name>
<dbReference type="Gene3D" id="3.20.20.450">
    <property type="entry name" value="EAL domain"/>
    <property type="match status" value="1"/>
</dbReference>
<evidence type="ECO:0000256" key="1">
    <source>
        <dbReference type="ARBA" id="ARBA00001946"/>
    </source>
</evidence>
<evidence type="ECO:0000259" key="2">
    <source>
        <dbReference type="PROSITE" id="PS50112"/>
    </source>
</evidence>
<dbReference type="InterPro" id="IPR000160">
    <property type="entry name" value="GGDEF_dom"/>
</dbReference>
<dbReference type="PANTHER" id="PTHR44757">
    <property type="entry name" value="DIGUANYLATE CYCLASE DGCP"/>
    <property type="match status" value="1"/>
</dbReference>
<dbReference type="PROSITE" id="PS50112">
    <property type="entry name" value="PAS"/>
    <property type="match status" value="1"/>
</dbReference>
<accession>A0A191ZHF2</accession>
<dbReference type="STRING" id="1860122.A9404_07925"/>
<gene>
    <name evidence="5" type="ORF">A9404_07925</name>
</gene>
<dbReference type="SUPFAM" id="SSF55073">
    <property type="entry name" value="Nucleotide cyclase"/>
    <property type="match status" value="1"/>
</dbReference>
<evidence type="ECO:0000259" key="3">
    <source>
        <dbReference type="PROSITE" id="PS50883"/>
    </source>
</evidence>
<evidence type="ECO:0008006" key="7">
    <source>
        <dbReference type="Google" id="ProtNLM"/>
    </source>
</evidence>
<dbReference type="InterPro" id="IPR029787">
    <property type="entry name" value="Nucleotide_cyclase"/>
</dbReference>
<feature type="domain" description="GGDEF" evidence="4">
    <location>
        <begin position="306"/>
        <end position="438"/>
    </location>
</feature>
<dbReference type="SUPFAM" id="SSF55785">
    <property type="entry name" value="PYP-like sensor domain (PAS domain)"/>
    <property type="match status" value="1"/>
</dbReference>
<organism evidence="5 6">
    <name type="scientific">Halothiobacillus diazotrophicus</name>
    <dbReference type="NCBI Taxonomy" id="1860122"/>
    <lineage>
        <taxon>Bacteria</taxon>
        <taxon>Pseudomonadati</taxon>
        <taxon>Pseudomonadota</taxon>
        <taxon>Gammaproteobacteria</taxon>
        <taxon>Chromatiales</taxon>
        <taxon>Halothiobacillaceae</taxon>
        <taxon>Halothiobacillus</taxon>
    </lineage>
</organism>
<dbReference type="KEGG" id="haz:A9404_07925"/>
<dbReference type="RefSeq" id="WP_066099946.1">
    <property type="nucleotide sequence ID" value="NZ_CP016027.1"/>
</dbReference>
<dbReference type="PROSITE" id="PS50883">
    <property type="entry name" value="EAL"/>
    <property type="match status" value="1"/>
</dbReference>
<dbReference type="SMART" id="SM00052">
    <property type="entry name" value="EAL"/>
    <property type="match status" value="1"/>
</dbReference>
<dbReference type="CDD" id="cd01949">
    <property type="entry name" value="GGDEF"/>
    <property type="match status" value="1"/>
</dbReference>
<dbReference type="SMART" id="SM00091">
    <property type="entry name" value="PAS"/>
    <property type="match status" value="2"/>
</dbReference>
<dbReference type="FunFam" id="3.30.70.270:FF:000001">
    <property type="entry name" value="Diguanylate cyclase domain protein"/>
    <property type="match status" value="1"/>
</dbReference>
<dbReference type="Proteomes" id="UP000078596">
    <property type="component" value="Chromosome"/>
</dbReference>
<evidence type="ECO:0000313" key="6">
    <source>
        <dbReference type="Proteomes" id="UP000078596"/>
    </source>
</evidence>
<dbReference type="InterPro" id="IPR001633">
    <property type="entry name" value="EAL_dom"/>
</dbReference>
<dbReference type="Pfam" id="PF00990">
    <property type="entry name" value="GGDEF"/>
    <property type="match status" value="1"/>
</dbReference>
<dbReference type="Pfam" id="PF13426">
    <property type="entry name" value="PAS_9"/>
    <property type="match status" value="1"/>
</dbReference>
<dbReference type="Pfam" id="PF00563">
    <property type="entry name" value="EAL"/>
    <property type="match status" value="1"/>
</dbReference>
<dbReference type="InterPro" id="IPR035919">
    <property type="entry name" value="EAL_sf"/>
</dbReference>